<reference evidence="1 2" key="1">
    <citation type="submission" date="2023-02" db="EMBL/GenBank/DDBJ databases">
        <title>LHISI_Scaffold_Assembly.</title>
        <authorList>
            <person name="Stuart O.P."/>
            <person name="Cleave R."/>
            <person name="Magrath M.J.L."/>
            <person name="Mikheyev A.S."/>
        </authorList>
    </citation>
    <scope>NUCLEOTIDE SEQUENCE [LARGE SCALE GENOMIC DNA]</scope>
    <source>
        <strain evidence="1">Daus_M_001</strain>
        <tissue evidence="1">Leg muscle</tissue>
    </source>
</reference>
<protein>
    <submittedName>
        <fullName evidence="1">Uncharacterized protein</fullName>
    </submittedName>
</protein>
<accession>A0ABQ9GC58</accession>
<evidence type="ECO:0000313" key="1">
    <source>
        <dbReference type="EMBL" id="KAJ8870000.1"/>
    </source>
</evidence>
<organism evidence="1 2">
    <name type="scientific">Dryococelus australis</name>
    <dbReference type="NCBI Taxonomy" id="614101"/>
    <lineage>
        <taxon>Eukaryota</taxon>
        <taxon>Metazoa</taxon>
        <taxon>Ecdysozoa</taxon>
        <taxon>Arthropoda</taxon>
        <taxon>Hexapoda</taxon>
        <taxon>Insecta</taxon>
        <taxon>Pterygota</taxon>
        <taxon>Neoptera</taxon>
        <taxon>Polyneoptera</taxon>
        <taxon>Phasmatodea</taxon>
        <taxon>Verophasmatodea</taxon>
        <taxon>Anareolatae</taxon>
        <taxon>Phasmatidae</taxon>
        <taxon>Eurycanthinae</taxon>
        <taxon>Dryococelus</taxon>
    </lineage>
</organism>
<dbReference type="EMBL" id="JARBHB010000013">
    <property type="protein sequence ID" value="KAJ8870000.1"/>
    <property type="molecule type" value="Genomic_DNA"/>
</dbReference>
<gene>
    <name evidence="1" type="ORF">PR048_029011</name>
</gene>
<sequence length="86" mass="9621">MEGGDYGFKVVTIVNDMGGGNLSLWKHLQISTNKVSFTNPVDVTRKVRVHLNISGSAQQKVKFATQLFSHHTATLLKRKFPQKPQI</sequence>
<keyword evidence="2" id="KW-1185">Reference proteome</keyword>
<evidence type="ECO:0000313" key="2">
    <source>
        <dbReference type="Proteomes" id="UP001159363"/>
    </source>
</evidence>
<proteinExistence type="predicted"/>
<dbReference type="Proteomes" id="UP001159363">
    <property type="component" value="Chromosome 12"/>
</dbReference>
<name>A0ABQ9GC58_9NEOP</name>
<comment type="caution">
    <text evidence="1">The sequence shown here is derived from an EMBL/GenBank/DDBJ whole genome shotgun (WGS) entry which is preliminary data.</text>
</comment>